<protein>
    <submittedName>
        <fullName evidence="2">Uncharacterized protein</fullName>
    </submittedName>
</protein>
<feature type="region of interest" description="Disordered" evidence="1">
    <location>
        <begin position="1"/>
        <end position="42"/>
    </location>
</feature>
<name>A0A0C3S6M1_PHLG1</name>
<dbReference type="AlphaFoldDB" id="A0A0C3S6M1"/>
<accession>A0A0C3S6M1</accession>
<dbReference type="EMBL" id="KN840521">
    <property type="protein sequence ID" value="KIP06277.1"/>
    <property type="molecule type" value="Genomic_DNA"/>
</dbReference>
<evidence type="ECO:0000256" key="1">
    <source>
        <dbReference type="SAM" id="MobiDB-lite"/>
    </source>
</evidence>
<dbReference type="HOGENOM" id="CLU_1816501_0_0_1"/>
<proteinExistence type="predicted"/>
<sequence length="142" mass="14879">MGAECGARKRGGGVAPRGGRSISTRRGAAGQGAAGASRSSRVRPAHPFVAAPALPGGVAAGTRVGAGVVLRRQLAARTALRFCVATASAKQLLRSSGWYLWTHWLGVPACCDGRRAARRRVRAWRRSADSRFALNDPVSPHL</sequence>
<organism evidence="2 3">
    <name type="scientific">Phlebiopsis gigantea (strain 11061_1 CR5-6)</name>
    <name type="common">White-rot fungus</name>
    <name type="synonym">Peniophora gigantea</name>
    <dbReference type="NCBI Taxonomy" id="745531"/>
    <lineage>
        <taxon>Eukaryota</taxon>
        <taxon>Fungi</taxon>
        <taxon>Dikarya</taxon>
        <taxon>Basidiomycota</taxon>
        <taxon>Agaricomycotina</taxon>
        <taxon>Agaricomycetes</taxon>
        <taxon>Polyporales</taxon>
        <taxon>Phanerochaetaceae</taxon>
        <taxon>Phlebiopsis</taxon>
    </lineage>
</organism>
<evidence type="ECO:0000313" key="2">
    <source>
        <dbReference type="EMBL" id="KIP06277.1"/>
    </source>
</evidence>
<dbReference type="Proteomes" id="UP000053257">
    <property type="component" value="Unassembled WGS sequence"/>
</dbReference>
<evidence type="ECO:0000313" key="3">
    <source>
        <dbReference type="Proteomes" id="UP000053257"/>
    </source>
</evidence>
<keyword evidence="3" id="KW-1185">Reference proteome</keyword>
<gene>
    <name evidence="2" type="ORF">PHLGIDRAFT_464522</name>
</gene>
<reference evidence="2 3" key="1">
    <citation type="journal article" date="2014" name="PLoS Genet.">
        <title>Analysis of the Phlebiopsis gigantea genome, transcriptome and secretome provides insight into its pioneer colonization strategies of wood.</title>
        <authorList>
            <person name="Hori C."/>
            <person name="Ishida T."/>
            <person name="Igarashi K."/>
            <person name="Samejima M."/>
            <person name="Suzuki H."/>
            <person name="Master E."/>
            <person name="Ferreira P."/>
            <person name="Ruiz-Duenas F.J."/>
            <person name="Held B."/>
            <person name="Canessa P."/>
            <person name="Larrondo L.F."/>
            <person name="Schmoll M."/>
            <person name="Druzhinina I.S."/>
            <person name="Kubicek C.P."/>
            <person name="Gaskell J.A."/>
            <person name="Kersten P."/>
            <person name="St John F."/>
            <person name="Glasner J."/>
            <person name="Sabat G."/>
            <person name="Splinter BonDurant S."/>
            <person name="Syed K."/>
            <person name="Yadav J."/>
            <person name="Mgbeahuruike A.C."/>
            <person name="Kovalchuk A."/>
            <person name="Asiegbu F.O."/>
            <person name="Lackner G."/>
            <person name="Hoffmeister D."/>
            <person name="Rencoret J."/>
            <person name="Gutierrez A."/>
            <person name="Sun H."/>
            <person name="Lindquist E."/>
            <person name="Barry K."/>
            <person name="Riley R."/>
            <person name="Grigoriev I.V."/>
            <person name="Henrissat B."/>
            <person name="Kues U."/>
            <person name="Berka R.M."/>
            <person name="Martinez A.T."/>
            <person name="Covert S.F."/>
            <person name="Blanchette R.A."/>
            <person name="Cullen D."/>
        </authorList>
    </citation>
    <scope>NUCLEOTIDE SEQUENCE [LARGE SCALE GENOMIC DNA]</scope>
    <source>
        <strain evidence="2 3">11061_1 CR5-6</strain>
    </source>
</reference>